<dbReference type="RefSeq" id="WP_073343410.1">
    <property type="nucleotide sequence ID" value="NZ_FQVH01000014.1"/>
</dbReference>
<dbReference type="CDD" id="cd00448">
    <property type="entry name" value="YjgF_YER057c_UK114_family"/>
    <property type="match status" value="1"/>
</dbReference>
<dbReference type="GO" id="GO:0019239">
    <property type="term" value="F:deaminase activity"/>
    <property type="evidence" value="ECO:0007669"/>
    <property type="project" value="TreeGrafter"/>
</dbReference>
<comment type="similarity">
    <text evidence="1">Belongs to the RutC family.</text>
</comment>
<dbReference type="FunFam" id="3.30.1330.40:FF:000001">
    <property type="entry name" value="L-PSP family endoribonuclease"/>
    <property type="match status" value="1"/>
</dbReference>
<protein>
    <submittedName>
        <fullName evidence="2">2-iminobutanoate/2-iminopropanoate deaminase</fullName>
    </submittedName>
</protein>
<dbReference type="Pfam" id="PF01042">
    <property type="entry name" value="Ribonuc_L-PSP"/>
    <property type="match status" value="1"/>
</dbReference>
<dbReference type="InterPro" id="IPR019897">
    <property type="entry name" value="RidA_CS"/>
</dbReference>
<proteinExistence type="inferred from homology"/>
<dbReference type="Proteomes" id="UP000184088">
    <property type="component" value="Unassembled WGS sequence"/>
</dbReference>
<accession>A0A1M4ZP73</accession>
<dbReference type="InterPro" id="IPR006056">
    <property type="entry name" value="RidA"/>
</dbReference>
<dbReference type="PANTHER" id="PTHR11803:SF39">
    <property type="entry name" value="2-IMINOBUTANOATE_2-IMINOPROPANOATE DEAMINASE"/>
    <property type="match status" value="1"/>
</dbReference>
<dbReference type="NCBIfam" id="TIGR00004">
    <property type="entry name" value="Rid family detoxifying hydrolase"/>
    <property type="match status" value="1"/>
</dbReference>
<dbReference type="InterPro" id="IPR035959">
    <property type="entry name" value="RutC-like_sf"/>
</dbReference>
<evidence type="ECO:0000313" key="2">
    <source>
        <dbReference type="EMBL" id="SHF19804.1"/>
    </source>
</evidence>
<dbReference type="GO" id="GO:0005829">
    <property type="term" value="C:cytosol"/>
    <property type="evidence" value="ECO:0007669"/>
    <property type="project" value="TreeGrafter"/>
</dbReference>
<evidence type="ECO:0000313" key="3">
    <source>
        <dbReference type="Proteomes" id="UP000184088"/>
    </source>
</evidence>
<dbReference type="PROSITE" id="PS01094">
    <property type="entry name" value="UPF0076"/>
    <property type="match status" value="1"/>
</dbReference>
<dbReference type="STRING" id="1121256.SAMN02746089_01465"/>
<dbReference type="OrthoDB" id="9803101at2"/>
<keyword evidence="3" id="KW-1185">Reference proteome</keyword>
<organism evidence="2 3">
    <name type="scientific">Caldanaerobius fijiensis DSM 17918</name>
    <dbReference type="NCBI Taxonomy" id="1121256"/>
    <lineage>
        <taxon>Bacteria</taxon>
        <taxon>Bacillati</taxon>
        <taxon>Bacillota</taxon>
        <taxon>Clostridia</taxon>
        <taxon>Thermoanaerobacterales</taxon>
        <taxon>Thermoanaerobacteraceae</taxon>
        <taxon>Caldanaerobius</taxon>
    </lineage>
</organism>
<dbReference type="SUPFAM" id="SSF55298">
    <property type="entry name" value="YjgF-like"/>
    <property type="match status" value="1"/>
</dbReference>
<dbReference type="AlphaFoldDB" id="A0A1M4ZP73"/>
<name>A0A1M4ZP73_9THEO</name>
<dbReference type="PANTHER" id="PTHR11803">
    <property type="entry name" value="2-IMINOBUTANOATE/2-IMINOPROPANOATE DEAMINASE RIDA"/>
    <property type="match status" value="1"/>
</dbReference>
<dbReference type="Gene3D" id="3.30.1330.40">
    <property type="entry name" value="RutC-like"/>
    <property type="match status" value="1"/>
</dbReference>
<evidence type="ECO:0000256" key="1">
    <source>
        <dbReference type="ARBA" id="ARBA00010552"/>
    </source>
</evidence>
<dbReference type="EMBL" id="FQVH01000014">
    <property type="protein sequence ID" value="SHF19804.1"/>
    <property type="molecule type" value="Genomic_DNA"/>
</dbReference>
<reference evidence="2 3" key="1">
    <citation type="submission" date="2016-11" db="EMBL/GenBank/DDBJ databases">
        <authorList>
            <person name="Jaros S."/>
            <person name="Januszkiewicz K."/>
            <person name="Wedrychowicz H."/>
        </authorList>
    </citation>
    <scope>NUCLEOTIDE SEQUENCE [LARGE SCALE GENOMIC DNA]</scope>
    <source>
        <strain evidence="2 3">DSM 17918</strain>
    </source>
</reference>
<dbReference type="InterPro" id="IPR006175">
    <property type="entry name" value="YjgF/YER057c/UK114"/>
</dbReference>
<gene>
    <name evidence="2" type="ORF">SAMN02746089_01465</name>
</gene>
<sequence length="125" mass="13866">MKEIIKTSLAPQAIGPYSQAIMIDNILYTSGQIALDPETGKMVDGGIEEQTVRVMENLKAILEAAGMGFDNVIKTTVFITNMDDFQKVNEIYGKYFGENPPARSCVEVSRLPRNALVEIELIARR</sequence>